<reference evidence="3" key="2">
    <citation type="journal article" date="2021" name="PeerJ">
        <title>Extensive microbial diversity within the chicken gut microbiome revealed by metagenomics and culture.</title>
        <authorList>
            <person name="Gilroy R."/>
            <person name="Ravi A."/>
            <person name="Getino M."/>
            <person name="Pursley I."/>
            <person name="Horton D.L."/>
            <person name="Alikhan N.F."/>
            <person name="Baker D."/>
            <person name="Gharbi K."/>
            <person name="Hall N."/>
            <person name="Watson M."/>
            <person name="Adriaenssens E.M."/>
            <person name="Foster-Nyarko E."/>
            <person name="Jarju S."/>
            <person name="Secka A."/>
            <person name="Antonio M."/>
            <person name="Oren A."/>
            <person name="Chaudhuri R.R."/>
            <person name="La Ragione R."/>
            <person name="Hildebrand F."/>
            <person name="Pallen M.J."/>
        </authorList>
    </citation>
    <scope>NUCLEOTIDE SEQUENCE</scope>
    <source>
        <strain evidence="3">CHK180-2868</strain>
    </source>
</reference>
<dbReference type="AlphaFoldDB" id="A0A9D1D783"/>
<evidence type="ECO:0000256" key="1">
    <source>
        <dbReference type="ARBA" id="ARBA00022737"/>
    </source>
</evidence>
<organism evidence="3 4">
    <name type="scientific">Candidatus Copromonas faecavium</name>
    <name type="common">nom. illeg.</name>
    <dbReference type="NCBI Taxonomy" id="2840740"/>
    <lineage>
        <taxon>Bacteria</taxon>
        <taxon>Bacillati</taxon>
        <taxon>Bacillota</taxon>
        <taxon>Clostridia</taxon>
        <taxon>Lachnospirales</taxon>
        <taxon>Lachnospiraceae</taxon>
        <taxon>Candidatus Copromonas (nom. illeg.)</taxon>
    </lineage>
</organism>
<name>A0A9D1D783_9FIRM</name>
<sequence>MKKAGLYCGLLTASAIMTLAGAGTALAAEWVAEGTEWRYLENNGSFAADTWKTDNGISYYLGNDGYMLRNTLIEDGENYYYVRSSGAMLTNEWRYLDNPEWQGDDLVGEGSWYYFGSNGRAVRTTGDRVKIEEIGGKKYAFDTYGRMMTGWISESGEAVNEDNWEEGLYYADPEGSGELLINAWTSMSVTDEDNEDDTSPTYYFYLTSSGKKSTDTEKTIGDKKYLFDSRGVALYGWHRDDDEAQSWRYFGNMEDPYLRTGWFEAVPDEELDAEDYNDGTSHWYYSSSNGRISCSEFDTIDGKTYAFNGSGERVTGLKAITFDGESSKKITSITTIDYIEDLPSGNDSSVKVFYFNDDGTVRTGDVTIDVDGTRYDFSFRTTGSPKGAGAMGIDDNKIYDHGRCLTAEDDTKYQVVSWDGSNYLVNESGAIQKNRKNLKDADGYYYCTNKDGTLLHGPLDDRCTEKH</sequence>
<evidence type="ECO:0000256" key="2">
    <source>
        <dbReference type="SAM" id="SignalP"/>
    </source>
</evidence>
<accession>A0A9D1D783</accession>
<evidence type="ECO:0000313" key="3">
    <source>
        <dbReference type="EMBL" id="HIR06389.1"/>
    </source>
</evidence>
<keyword evidence="1" id="KW-0677">Repeat</keyword>
<dbReference type="SUPFAM" id="SSF69360">
    <property type="entry name" value="Cell wall binding repeat"/>
    <property type="match status" value="2"/>
</dbReference>
<keyword evidence="2" id="KW-0732">Signal</keyword>
<reference evidence="3" key="1">
    <citation type="submission" date="2020-10" db="EMBL/GenBank/DDBJ databases">
        <authorList>
            <person name="Gilroy R."/>
        </authorList>
    </citation>
    <scope>NUCLEOTIDE SEQUENCE</scope>
    <source>
        <strain evidence="3">CHK180-2868</strain>
    </source>
</reference>
<dbReference type="Gene3D" id="2.10.270.10">
    <property type="entry name" value="Cholin Binding"/>
    <property type="match status" value="4"/>
</dbReference>
<dbReference type="Gene3D" id="2.10.270.20">
    <property type="match status" value="1"/>
</dbReference>
<dbReference type="InterPro" id="IPR018337">
    <property type="entry name" value="Cell_wall/Cho-bd_repeat"/>
</dbReference>
<dbReference type="Proteomes" id="UP000824250">
    <property type="component" value="Unassembled WGS sequence"/>
</dbReference>
<dbReference type="EMBL" id="DVGC01000059">
    <property type="protein sequence ID" value="HIR06389.1"/>
    <property type="molecule type" value="Genomic_DNA"/>
</dbReference>
<feature type="signal peptide" evidence="2">
    <location>
        <begin position="1"/>
        <end position="27"/>
    </location>
</feature>
<evidence type="ECO:0000313" key="4">
    <source>
        <dbReference type="Proteomes" id="UP000824250"/>
    </source>
</evidence>
<protein>
    <submittedName>
        <fullName evidence="3">Cell wall-binding protein</fullName>
    </submittedName>
</protein>
<gene>
    <name evidence="3" type="ORF">IAB28_10580</name>
</gene>
<feature type="chain" id="PRO_5039260471" evidence="2">
    <location>
        <begin position="28"/>
        <end position="467"/>
    </location>
</feature>
<comment type="caution">
    <text evidence="3">The sequence shown here is derived from an EMBL/GenBank/DDBJ whole genome shotgun (WGS) entry which is preliminary data.</text>
</comment>
<dbReference type="Pfam" id="PF19127">
    <property type="entry name" value="Choline_bind_3"/>
    <property type="match status" value="1"/>
</dbReference>
<dbReference type="Pfam" id="PF01473">
    <property type="entry name" value="Choline_bind_1"/>
    <property type="match status" value="1"/>
</dbReference>
<proteinExistence type="predicted"/>